<protein>
    <submittedName>
        <fullName evidence="7">Acetate--CoA ligase family protein</fullName>
    </submittedName>
</protein>
<dbReference type="InterPro" id="IPR013815">
    <property type="entry name" value="ATP_grasp_subdomain_1"/>
</dbReference>
<dbReference type="SUPFAM" id="SSF51735">
    <property type="entry name" value="NAD(P)-binding Rossmann-fold domains"/>
    <property type="match status" value="1"/>
</dbReference>
<keyword evidence="4 5" id="KW-0067">ATP-binding</keyword>
<dbReference type="Pfam" id="PF19045">
    <property type="entry name" value="Ligase_CoA_2"/>
    <property type="match status" value="1"/>
</dbReference>
<evidence type="ECO:0000313" key="8">
    <source>
        <dbReference type="Proteomes" id="UP000706039"/>
    </source>
</evidence>
<gene>
    <name evidence="7" type="ORF">K7G82_16555</name>
</gene>
<dbReference type="InterPro" id="IPR011761">
    <property type="entry name" value="ATP-grasp"/>
</dbReference>
<dbReference type="RefSeq" id="WP_222991023.1">
    <property type="nucleotide sequence ID" value="NZ_JAINVV010000008.1"/>
</dbReference>
<dbReference type="EMBL" id="JAINVV010000008">
    <property type="protein sequence ID" value="MBY8823918.1"/>
    <property type="molecule type" value="Genomic_DNA"/>
</dbReference>
<evidence type="ECO:0000256" key="2">
    <source>
        <dbReference type="ARBA" id="ARBA00022598"/>
    </source>
</evidence>
<dbReference type="InterPro" id="IPR043938">
    <property type="entry name" value="Ligase_CoA_dom"/>
</dbReference>
<keyword evidence="3 5" id="KW-0547">Nucleotide-binding</keyword>
<dbReference type="SUPFAM" id="SSF52210">
    <property type="entry name" value="Succinyl-CoA synthetase domains"/>
    <property type="match status" value="2"/>
</dbReference>
<dbReference type="Proteomes" id="UP000706039">
    <property type="component" value="Unassembled WGS sequence"/>
</dbReference>
<comment type="caution">
    <text evidence="7">The sequence shown here is derived from an EMBL/GenBank/DDBJ whole genome shotgun (WGS) entry which is preliminary data.</text>
</comment>
<dbReference type="InterPro" id="IPR051538">
    <property type="entry name" value="Acyl-CoA_Synth/Transferase"/>
</dbReference>
<organism evidence="7 8">
    <name type="scientific">Sphingomonas colocasiae</name>
    <dbReference type="NCBI Taxonomy" id="1848973"/>
    <lineage>
        <taxon>Bacteria</taxon>
        <taxon>Pseudomonadati</taxon>
        <taxon>Pseudomonadota</taxon>
        <taxon>Alphaproteobacteria</taxon>
        <taxon>Sphingomonadales</taxon>
        <taxon>Sphingomonadaceae</taxon>
        <taxon>Sphingomonas</taxon>
    </lineage>
</organism>
<dbReference type="PROSITE" id="PS50975">
    <property type="entry name" value="ATP_GRASP"/>
    <property type="match status" value="1"/>
</dbReference>
<feature type="domain" description="ATP-grasp" evidence="6">
    <location>
        <begin position="494"/>
        <end position="530"/>
    </location>
</feature>
<evidence type="ECO:0000256" key="3">
    <source>
        <dbReference type="ARBA" id="ARBA00022741"/>
    </source>
</evidence>
<dbReference type="SUPFAM" id="SSF56059">
    <property type="entry name" value="Glutathione synthetase ATP-binding domain-like"/>
    <property type="match status" value="1"/>
</dbReference>
<reference evidence="7 8" key="1">
    <citation type="submission" date="2021-08" db="EMBL/GenBank/DDBJ databases">
        <authorList>
            <person name="Tuo L."/>
        </authorList>
    </citation>
    <scope>NUCLEOTIDE SEQUENCE [LARGE SCALE GENOMIC DNA]</scope>
    <source>
        <strain evidence="7 8">JCM 31229</strain>
    </source>
</reference>
<evidence type="ECO:0000313" key="7">
    <source>
        <dbReference type="EMBL" id="MBY8823918.1"/>
    </source>
</evidence>
<dbReference type="Pfam" id="PF13607">
    <property type="entry name" value="Succ_CoA_lig"/>
    <property type="match status" value="1"/>
</dbReference>
<dbReference type="InterPro" id="IPR003781">
    <property type="entry name" value="CoA-bd"/>
</dbReference>
<dbReference type="Pfam" id="PF13380">
    <property type="entry name" value="CoA_binding_2"/>
    <property type="match status" value="1"/>
</dbReference>
<dbReference type="SMART" id="SM00881">
    <property type="entry name" value="CoA_binding"/>
    <property type="match status" value="1"/>
</dbReference>
<name>A0ABS7PRL5_9SPHN</name>
<keyword evidence="1" id="KW-0816">Tricarboxylic acid cycle</keyword>
<proteinExistence type="predicted"/>
<dbReference type="InterPro" id="IPR036291">
    <property type="entry name" value="NAD(P)-bd_dom_sf"/>
</dbReference>
<evidence type="ECO:0000256" key="5">
    <source>
        <dbReference type="PROSITE-ProRule" id="PRU00409"/>
    </source>
</evidence>
<dbReference type="Gene3D" id="3.40.50.261">
    <property type="entry name" value="Succinyl-CoA synthetase domains"/>
    <property type="match status" value="2"/>
</dbReference>
<dbReference type="InterPro" id="IPR032875">
    <property type="entry name" value="Succ_CoA_lig_flav_dom"/>
</dbReference>
<accession>A0ABS7PRL5</accession>
<sequence length="700" mass="71613">MADGRPLFTSSLDRLLSPRSIAIVGASNRMPGIGGFVTANVIRAFGGAIYPVNPREAEVQGLPAFATVEDLPEGIDLAMVVVPALAVPAVVEALARRGVGGVVVITSGFAEVGGEGVALQARLAEIAARTGVRVAGPNCIGFMNLAEGAMANFVLDPTDEIPAGGPVALVSQSGGFGGYMVRKALTAGLGVGWFVSTGNEVDVNIAGVLRHLVERDEVKVLLAFSETLRDPEVFIETARRASELDKPMVVLKAGRSQAAARAAQAHTGSLVGSAEAFDAVCRQHGVFSAGSLEEMLDLGLIFQGGRRARGRRVGIITGSGGAGVMLTDACVLEGLSVPELPAGDQGALLALMPQPFMGSVVNPVDVTAQALAAPGALEGVLTGVPASDAVDMVSPVIIGNPTHPDMYIRAHRSTDKPIAFVSTLLPTSLLDAGVPAYTDPRRAARALAANAEFALRRRRPPVPAPVPDPARIAAARAILADAEPGTALIEADSKRLLALYGAPVTEEALCADADEAVAAAARIGGPVALKIMSVDLPHKSDVGGVRLGLAGDEAVRRGHAAMLGDVARNAPDARIAGVLVQQMVPARIEILCGMTRDPLFGPIVAIGLGGVLVEIIGEAALLRAPFDREDVLEALQAMLGGRLLAGGRGLDAAEADAVARLAMALGDAALELPEVAEIDVNPVRVANGAALAADALVVRA</sequence>
<evidence type="ECO:0000256" key="1">
    <source>
        <dbReference type="ARBA" id="ARBA00022532"/>
    </source>
</evidence>
<keyword evidence="2 7" id="KW-0436">Ligase</keyword>
<dbReference type="GO" id="GO:0016874">
    <property type="term" value="F:ligase activity"/>
    <property type="evidence" value="ECO:0007669"/>
    <property type="project" value="UniProtKB-KW"/>
</dbReference>
<keyword evidence="8" id="KW-1185">Reference proteome</keyword>
<dbReference type="PANTHER" id="PTHR43334:SF1">
    <property type="entry name" value="3-HYDROXYPROPIONATE--COA LIGASE [ADP-FORMING]"/>
    <property type="match status" value="1"/>
</dbReference>
<dbReference type="PANTHER" id="PTHR43334">
    <property type="entry name" value="ACETATE--COA LIGASE [ADP-FORMING]"/>
    <property type="match status" value="1"/>
</dbReference>
<dbReference type="Gene3D" id="3.30.470.20">
    <property type="entry name" value="ATP-grasp fold, B domain"/>
    <property type="match status" value="1"/>
</dbReference>
<evidence type="ECO:0000259" key="6">
    <source>
        <dbReference type="PROSITE" id="PS50975"/>
    </source>
</evidence>
<dbReference type="InterPro" id="IPR016102">
    <property type="entry name" value="Succinyl-CoA_synth-like"/>
</dbReference>
<evidence type="ECO:0000256" key="4">
    <source>
        <dbReference type="ARBA" id="ARBA00022840"/>
    </source>
</evidence>
<dbReference type="Gene3D" id="3.40.50.720">
    <property type="entry name" value="NAD(P)-binding Rossmann-like Domain"/>
    <property type="match status" value="1"/>
</dbReference>
<dbReference type="Gene3D" id="3.30.1490.20">
    <property type="entry name" value="ATP-grasp fold, A domain"/>
    <property type="match status" value="1"/>
</dbReference>
<dbReference type="Pfam" id="PF13549">
    <property type="entry name" value="ATP-grasp_5"/>
    <property type="match status" value="1"/>
</dbReference>